<evidence type="ECO:0000313" key="3">
    <source>
        <dbReference type="Proteomes" id="UP001620626"/>
    </source>
</evidence>
<keyword evidence="1" id="KW-0732">Signal</keyword>
<dbReference type="Proteomes" id="UP001620626">
    <property type="component" value="Unassembled WGS sequence"/>
</dbReference>
<protein>
    <submittedName>
        <fullName evidence="2">Uncharacterized protein</fullName>
    </submittedName>
</protein>
<dbReference type="EMBL" id="JBICBT010000226">
    <property type="protein sequence ID" value="KAL3120027.1"/>
    <property type="molecule type" value="Genomic_DNA"/>
</dbReference>
<feature type="signal peptide" evidence="1">
    <location>
        <begin position="1"/>
        <end position="35"/>
    </location>
</feature>
<evidence type="ECO:0000256" key="1">
    <source>
        <dbReference type="SAM" id="SignalP"/>
    </source>
</evidence>
<feature type="chain" id="PRO_5044744711" evidence="1">
    <location>
        <begin position="36"/>
        <end position="138"/>
    </location>
</feature>
<evidence type="ECO:0000313" key="2">
    <source>
        <dbReference type="EMBL" id="KAL3120027.1"/>
    </source>
</evidence>
<keyword evidence="3" id="KW-1185">Reference proteome</keyword>
<name>A0ABD2LYV1_9BILA</name>
<sequence>MARLFRFSPPFSPRFPVFSALLLLLALCFLLGAEAATWRMRTDKKAMRNALVRFGKRNAYRPAGEAFVGTADVGTDAAGAHLLRNIGMDDRQTQWAAFGDAYMPRSFGCGRKNDETKKIQIVNNKHNANRRKGERVGG</sequence>
<gene>
    <name evidence="2" type="ORF">niasHT_004043</name>
</gene>
<reference evidence="2 3" key="1">
    <citation type="submission" date="2024-10" db="EMBL/GenBank/DDBJ databases">
        <authorList>
            <person name="Kim D."/>
        </authorList>
    </citation>
    <scope>NUCLEOTIDE SEQUENCE [LARGE SCALE GENOMIC DNA]</scope>
    <source>
        <strain evidence="2">BH-2024</strain>
    </source>
</reference>
<proteinExistence type="predicted"/>
<organism evidence="2 3">
    <name type="scientific">Heterodera trifolii</name>
    <dbReference type="NCBI Taxonomy" id="157864"/>
    <lineage>
        <taxon>Eukaryota</taxon>
        <taxon>Metazoa</taxon>
        <taxon>Ecdysozoa</taxon>
        <taxon>Nematoda</taxon>
        <taxon>Chromadorea</taxon>
        <taxon>Rhabditida</taxon>
        <taxon>Tylenchina</taxon>
        <taxon>Tylenchomorpha</taxon>
        <taxon>Tylenchoidea</taxon>
        <taxon>Heteroderidae</taxon>
        <taxon>Heteroderinae</taxon>
        <taxon>Heterodera</taxon>
    </lineage>
</organism>
<dbReference type="AlphaFoldDB" id="A0ABD2LYV1"/>
<comment type="caution">
    <text evidence="2">The sequence shown here is derived from an EMBL/GenBank/DDBJ whole genome shotgun (WGS) entry which is preliminary data.</text>
</comment>
<accession>A0ABD2LYV1</accession>